<keyword evidence="3" id="KW-1185">Reference proteome</keyword>
<evidence type="ECO:0000313" key="3">
    <source>
        <dbReference type="Proteomes" id="UP000297703"/>
    </source>
</evidence>
<comment type="caution">
    <text evidence="2">The sequence shown here is derived from an EMBL/GenBank/DDBJ whole genome shotgun (WGS) entry which is preliminary data.</text>
</comment>
<dbReference type="AlphaFoldDB" id="A0A4D9EKB9"/>
<dbReference type="EMBL" id="QXTE01000095">
    <property type="protein sequence ID" value="TFK06740.1"/>
    <property type="molecule type" value="Genomic_DNA"/>
</dbReference>
<evidence type="ECO:0000313" key="2">
    <source>
        <dbReference type="EMBL" id="TFK06740.1"/>
    </source>
</evidence>
<gene>
    <name evidence="2" type="ORF">DR999_PMT10644</name>
</gene>
<name>A0A4D9EKB9_9SAUR</name>
<reference evidence="2 3" key="1">
    <citation type="submission" date="2019-04" db="EMBL/GenBank/DDBJ databases">
        <title>Draft genome of the big-headed turtle Platysternon megacephalum.</title>
        <authorList>
            <person name="Gong S."/>
        </authorList>
    </citation>
    <scope>NUCLEOTIDE SEQUENCE [LARGE SCALE GENOMIC DNA]</scope>
    <source>
        <strain evidence="2">DO16091913</strain>
        <tissue evidence="2">Muscle</tissue>
    </source>
</reference>
<proteinExistence type="predicted"/>
<dbReference type="Proteomes" id="UP000297703">
    <property type="component" value="Unassembled WGS sequence"/>
</dbReference>
<organism evidence="2 3">
    <name type="scientific">Platysternon megacephalum</name>
    <name type="common">big-headed turtle</name>
    <dbReference type="NCBI Taxonomy" id="55544"/>
    <lineage>
        <taxon>Eukaryota</taxon>
        <taxon>Metazoa</taxon>
        <taxon>Chordata</taxon>
        <taxon>Craniata</taxon>
        <taxon>Vertebrata</taxon>
        <taxon>Euteleostomi</taxon>
        <taxon>Archelosauria</taxon>
        <taxon>Testudinata</taxon>
        <taxon>Testudines</taxon>
        <taxon>Cryptodira</taxon>
        <taxon>Durocryptodira</taxon>
        <taxon>Testudinoidea</taxon>
        <taxon>Platysternidae</taxon>
        <taxon>Platysternon</taxon>
    </lineage>
</organism>
<feature type="region of interest" description="Disordered" evidence="1">
    <location>
        <begin position="1"/>
        <end position="35"/>
    </location>
</feature>
<accession>A0A4D9EKB9</accession>
<protein>
    <submittedName>
        <fullName evidence="2">Protein NDNF-like</fullName>
    </submittedName>
</protein>
<reference evidence="2 3" key="2">
    <citation type="submission" date="2019-04" db="EMBL/GenBank/DDBJ databases">
        <title>The genome sequence of big-headed turtle.</title>
        <authorList>
            <person name="Gong S."/>
        </authorList>
    </citation>
    <scope>NUCLEOTIDE SEQUENCE [LARGE SCALE GENOMIC DNA]</scope>
    <source>
        <strain evidence="2">DO16091913</strain>
        <tissue evidence="2">Muscle</tissue>
    </source>
</reference>
<evidence type="ECO:0000256" key="1">
    <source>
        <dbReference type="SAM" id="MobiDB-lite"/>
    </source>
</evidence>
<sequence>MLHDPGPAAPSTHGPTAEPGKPTTPTPPPATGRNWCFRLGNPTPVASVEPDPRTTSVPWSCEAQRCPVLAGLLVTVRRDPPQSLAWASCLSLRAPSLGMEVTQLGGWGWLSIQLLADCPD</sequence>